<dbReference type="GO" id="GO:0008234">
    <property type="term" value="F:cysteine-type peptidase activity"/>
    <property type="evidence" value="ECO:0007669"/>
    <property type="project" value="UniProtKB-KW"/>
</dbReference>
<dbReference type="Proteomes" id="UP000265614">
    <property type="component" value="Unassembled WGS sequence"/>
</dbReference>
<evidence type="ECO:0000256" key="2">
    <source>
        <dbReference type="ARBA" id="ARBA00022670"/>
    </source>
</evidence>
<dbReference type="Gene3D" id="1.20.5.340">
    <property type="match status" value="1"/>
</dbReference>
<feature type="region of interest" description="Disordered" evidence="6">
    <location>
        <begin position="208"/>
        <end position="250"/>
    </location>
</feature>
<dbReference type="SUPFAM" id="SSF54001">
    <property type="entry name" value="Cysteine proteinases"/>
    <property type="match status" value="1"/>
</dbReference>
<proteinExistence type="inferred from homology"/>
<keyword evidence="2" id="KW-0645">Protease</keyword>
<dbReference type="PANTHER" id="PTHR47359">
    <property type="entry name" value="PEPTIDOGLYCAN DL-ENDOPEPTIDASE CWLO"/>
    <property type="match status" value="1"/>
</dbReference>
<evidence type="ECO:0000313" key="9">
    <source>
        <dbReference type="EMBL" id="RJK96889.1"/>
    </source>
</evidence>
<keyword evidence="3" id="KW-0378">Hydrolase</keyword>
<feature type="coiled-coil region" evidence="5">
    <location>
        <begin position="26"/>
        <end position="81"/>
    </location>
</feature>
<comment type="similarity">
    <text evidence="1">Belongs to the peptidase C40 family.</text>
</comment>
<gene>
    <name evidence="9" type="ORF">D5H78_06460</name>
</gene>
<keyword evidence="4" id="KW-0788">Thiol protease</keyword>
<dbReference type="InterPro" id="IPR000064">
    <property type="entry name" value="NLP_P60_dom"/>
</dbReference>
<dbReference type="PROSITE" id="PS51935">
    <property type="entry name" value="NLPC_P60"/>
    <property type="match status" value="1"/>
</dbReference>
<dbReference type="Gene3D" id="3.90.1720.10">
    <property type="entry name" value="endopeptidase domain like (from Nostoc punctiforme)"/>
    <property type="match status" value="1"/>
</dbReference>
<sequence>MALCSAALSGAVLVPGTAQADPRPTLAQVQRQVDALEREAEVAAERVNAAADAADAAQARLAVVRAQVARTEARLARARTAAGELAAANYRAGGVSPVLHVLFAEDAGQFLDRAASAGRIAERQSEVVEQVATAQAAVDERRAAVAAEVRRLAEIESRRVADQRSVQDRAERAQALLATLQEEERRRIARAEARAAARAAEAARAARDELRAVPADASDASDSSDSPDEGAAPASSGSQQDAPSSGSSSASGAAAVAVETALAQVGDSYVYGATGPSSFDCSGLTGYAWAAAGVDLPRSSSAQYAAGTKVSKSDLQPGDLVYYYSPISHVGMYIGDGMIVHAANPRSGVGTAPLDSMPYVGATRP</sequence>
<dbReference type="EMBL" id="QZEZ01000002">
    <property type="protein sequence ID" value="RJK96889.1"/>
    <property type="molecule type" value="Genomic_DNA"/>
</dbReference>
<name>A0A3A3Z2H8_9ACTN</name>
<evidence type="ECO:0000256" key="5">
    <source>
        <dbReference type="SAM" id="Coils"/>
    </source>
</evidence>
<dbReference type="AlphaFoldDB" id="A0A3A3Z2H8"/>
<evidence type="ECO:0000256" key="6">
    <source>
        <dbReference type="SAM" id="MobiDB-lite"/>
    </source>
</evidence>
<keyword evidence="7" id="KW-0732">Signal</keyword>
<evidence type="ECO:0000256" key="4">
    <source>
        <dbReference type="ARBA" id="ARBA00022807"/>
    </source>
</evidence>
<accession>A0A3A3Z2H8</accession>
<evidence type="ECO:0000259" key="8">
    <source>
        <dbReference type="PROSITE" id="PS51935"/>
    </source>
</evidence>
<evidence type="ECO:0000256" key="7">
    <source>
        <dbReference type="SAM" id="SignalP"/>
    </source>
</evidence>
<feature type="domain" description="NlpC/P60" evidence="8">
    <location>
        <begin position="251"/>
        <end position="365"/>
    </location>
</feature>
<organism evidence="9 10">
    <name type="scientific">Vallicoccus soli</name>
    <dbReference type="NCBI Taxonomy" id="2339232"/>
    <lineage>
        <taxon>Bacteria</taxon>
        <taxon>Bacillati</taxon>
        <taxon>Actinomycetota</taxon>
        <taxon>Actinomycetes</taxon>
        <taxon>Motilibacterales</taxon>
        <taxon>Vallicoccaceae</taxon>
        <taxon>Vallicoccus</taxon>
    </lineage>
</organism>
<keyword evidence="10" id="KW-1185">Reference proteome</keyword>
<keyword evidence="5" id="KW-0175">Coiled coil</keyword>
<dbReference type="InterPro" id="IPR038765">
    <property type="entry name" value="Papain-like_cys_pep_sf"/>
</dbReference>
<reference evidence="9 10" key="1">
    <citation type="submission" date="2018-09" db="EMBL/GenBank/DDBJ databases">
        <title>YIM 75000 draft genome.</title>
        <authorList>
            <person name="Tang S."/>
            <person name="Feng Y."/>
        </authorList>
    </citation>
    <scope>NUCLEOTIDE SEQUENCE [LARGE SCALE GENOMIC DNA]</scope>
    <source>
        <strain evidence="9 10">YIM 75000</strain>
    </source>
</reference>
<dbReference type="Pfam" id="PF00877">
    <property type="entry name" value="NLPC_P60"/>
    <property type="match status" value="1"/>
</dbReference>
<dbReference type="PANTHER" id="PTHR47359:SF3">
    <property type="entry name" value="NLP_P60 DOMAIN-CONTAINING PROTEIN-RELATED"/>
    <property type="match status" value="1"/>
</dbReference>
<evidence type="ECO:0000256" key="1">
    <source>
        <dbReference type="ARBA" id="ARBA00007074"/>
    </source>
</evidence>
<dbReference type="OrthoDB" id="5177647at2"/>
<evidence type="ECO:0000313" key="10">
    <source>
        <dbReference type="Proteomes" id="UP000265614"/>
    </source>
</evidence>
<feature type="chain" id="PRO_5017381812" evidence="7">
    <location>
        <begin position="21"/>
        <end position="365"/>
    </location>
</feature>
<protein>
    <submittedName>
        <fullName evidence="9">NlpC/P60 family protein</fullName>
    </submittedName>
</protein>
<feature type="signal peptide" evidence="7">
    <location>
        <begin position="1"/>
        <end position="20"/>
    </location>
</feature>
<dbReference type="GO" id="GO:0006508">
    <property type="term" value="P:proteolysis"/>
    <property type="evidence" value="ECO:0007669"/>
    <property type="project" value="UniProtKB-KW"/>
</dbReference>
<evidence type="ECO:0000256" key="3">
    <source>
        <dbReference type="ARBA" id="ARBA00022801"/>
    </source>
</evidence>
<comment type="caution">
    <text evidence="9">The sequence shown here is derived from an EMBL/GenBank/DDBJ whole genome shotgun (WGS) entry which is preliminary data.</text>
</comment>
<dbReference type="InterPro" id="IPR051794">
    <property type="entry name" value="PG_Endopeptidase_C40"/>
</dbReference>
<feature type="compositionally biased region" description="Low complexity" evidence="6">
    <location>
        <begin position="212"/>
        <end position="250"/>
    </location>
</feature>